<feature type="domain" description="Glycosyl hydrolase family 92" evidence="4">
    <location>
        <begin position="284"/>
        <end position="747"/>
    </location>
</feature>
<accession>A0A5P2FUL0</accession>
<evidence type="ECO:0000313" key="7">
    <source>
        <dbReference type="Proteomes" id="UP000292424"/>
    </source>
</evidence>
<dbReference type="InterPro" id="IPR008928">
    <property type="entry name" value="6-hairpin_glycosidase_sf"/>
</dbReference>
<dbReference type="FunFam" id="1.20.1050.60:FF:000001">
    <property type="entry name" value="Putative alpha-1,2-mannosidase"/>
    <property type="match status" value="1"/>
</dbReference>
<dbReference type="InterPro" id="IPR050883">
    <property type="entry name" value="PNGase"/>
</dbReference>
<dbReference type="Gene3D" id="3.30.2080.10">
    <property type="entry name" value="GH92 mannosidase domain"/>
    <property type="match status" value="1"/>
</dbReference>
<comment type="subunit">
    <text evidence="2">Monomer.</text>
</comment>
<sequence length="769" mass="86534">MQYKKVCNCLVGIFILMNARGQSVYKDLTKYVNPLIGTGAVDKNSLSGSNFPGPTLPFSMVQLSPDTEDAPDDPASGYDYYAKTIVGFSHTHLSGTGVSDLFDILLIPTNGRLYMSPGTVDKKKPGFRSTFSHQDEQAIPGYYQVKLTDYGINAELTSSAHVGMHRYTFSEKDSSRIIIDLDHSLNKKRTYWSCKILDAQIKVIAPNAIEGYRIITGWANMRKVYFHIEFSKPFKDVLFANGNGAPKLNTILNGNALKAAAEFDTKPGEQILSKVALSAVSIENARENMQAEIPNWDFDQVKQNAHDIWEKELDKIAIDGTDSQKTIFYTALYHAFTQPNNIADVNGDYMATDYTIHKAEDKTHYSTFSIWDTYRAANPLYSLIAPKKSGAFINSMLRQYQTYGFLPIWQLWGEENYCMIGNHSIPVIVDAVMKGIGGFNVDSAYEAVKNSSLRDHQGSPFSVWEKYHYIPENIQSQSVSIALEMSFDDWCVAQFAKHLGKTADYNYFMQRAQYYKNLHNKQTNFFQAKNSDGQWLPKFNPLDYGGNGGSPFTEGNAWQYYWYVPQDVPSLIDITGGKEAFTQKLDTFFTLVDKSGETNGNASGFIGQYAHGNEPSHHVTYLYDYAGQPWKTQYYVSKVLREQYTTASSGYSGNDDCGQMSAWYIFSSMGFYPVNPASGVYAIGSPILKSATITLPNGKIFTIKTKNVSDQNFYIEKIKLNGKDYPYSYITQTVLDQGGTMEFEMGNKPNKKRAINTNAYPLEWGYNTK</sequence>
<evidence type="ECO:0000313" key="6">
    <source>
        <dbReference type="EMBL" id="QES87144.1"/>
    </source>
</evidence>
<dbReference type="FunFam" id="3.30.2080.10:FF:000001">
    <property type="entry name" value="Alpha-1,2-mannosidase subfamily"/>
    <property type="match status" value="1"/>
</dbReference>
<protein>
    <submittedName>
        <fullName evidence="6">Glycoside hydrolase family 92 protein</fullName>
    </submittedName>
</protein>
<name>A0A5P2FUL0_9BACT</name>
<dbReference type="InterPro" id="IPR012939">
    <property type="entry name" value="Glyco_hydro_92"/>
</dbReference>
<dbReference type="Pfam" id="PF07971">
    <property type="entry name" value="Glyco_hydro_92"/>
    <property type="match status" value="1"/>
</dbReference>
<dbReference type="InterPro" id="IPR014718">
    <property type="entry name" value="GH-type_carb-bd"/>
</dbReference>
<dbReference type="NCBIfam" id="TIGR01180">
    <property type="entry name" value="aman2_put"/>
    <property type="match status" value="1"/>
</dbReference>
<dbReference type="InterPro" id="IPR041371">
    <property type="entry name" value="GH92_N"/>
</dbReference>
<dbReference type="Gene3D" id="1.20.1050.60">
    <property type="entry name" value="alpha-1,2-mannosidase"/>
    <property type="match status" value="1"/>
</dbReference>
<evidence type="ECO:0000256" key="3">
    <source>
        <dbReference type="ARBA" id="ARBA00022837"/>
    </source>
</evidence>
<dbReference type="Pfam" id="PF17678">
    <property type="entry name" value="Glyco_hydro_92N"/>
    <property type="match status" value="1"/>
</dbReference>
<dbReference type="Gene3D" id="1.20.1610.10">
    <property type="entry name" value="alpha-1,2-mannosidases domains"/>
    <property type="match status" value="1"/>
</dbReference>
<dbReference type="GO" id="GO:0030246">
    <property type="term" value="F:carbohydrate binding"/>
    <property type="evidence" value="ECO:0007669"/>
    <property type="project" value="InterPro"/>
</dbReference>
<dbReference type="GO" id="GO:0000224">
    <property type="term" value="F:peptide-N4-(N-acetyl-beta-glucosaminyl)asparagine amidase activity"/>
    <property type="evidence" value="ECO:0007669"/>
    <property type="project" value="TreeGrafter"/>
</dbReference>
<dbReference type="Proteomes" id="UP000292424">
    <property type="component" value="Chromosome"/>
</dbReference>
<dbReference type="AlphaFoldDB" id="A0A5P2FUL0"/>
<dbReference type="InterPro" id="IPR005887">
    <property type="entry name" value="GH92_a_mannosidase_put"/>
</dbReference>
<keyword evidence="7" id="KW-1185">Reference proteome</keyword>
<gene>
    <name evidence="6" type="ORF">E0W69_000135</name>
</gene>
<proteinExistence type="predicted"/>
<dbReference type="PANTHER" id="PTHR12143">
    <property type="entry name" value="PEPTIDE N-GLYCANASE PNGASE -RELATED"/>
    <property type="match status" value="1"/>
</dbReference>
<dbReference type="Gene3D" id="2.70.98.10">
    <property type="match status" value="1"/>
</dbReference>
<evidence type="ECO:0000259" key="5">
    <source>
        <dbReference type="Pfam" id="PF17678"/>
    </source>
</evidence>
<evidence type="ECO:0000259" key="4">
    <source>
        <dbReference type="Pfam" id="PF07971"/>
    </source>
</evidence>
<dbReference type="PANTHER" id="PTHR12143:SF39">
    <property type="entry name" value="SECRETED PROTEIN"/>
    <property type="match status" value="1"/>
</dbReference>
<feature type="domain" description="Glycosyl hydrolase family 92 N-terminal" evidence="5">
    <location>
        <begin position="31"/>
        <end position="278"/>
    </location>
</feature>
<keyword evidence="3" id="KW-0106">Calcium</keyword>
<reference evidence="6 7" key="1">
    <citation type="submission" date="2019-09" db="EMBL/GenBank/DDBJ databases">
        <title>Complete genome sequence of Arachidicoccus sp. B3-10 isolated from apple orchard soil.</title>
        <authorList>
            <person name="Kim H.S."/>
            <person name="Han K.-I."/>
            <person name="Suh M.K."/>
            <person name="Lee K.C."/>
            <person name="Eom M.K."/>
            <person name="Kim J.-S."/>
            <person name="Kang S.W."/>
            <person name="Sin Y."/>
            <person name="Lee J.-S."/>
        </authorList>
    </citation>
    <scope>NUCLEOTIDE SEQUENCE [LARGE SCALE GENOMIC DNA]</scope>
    <source>
        <strain evidence="6 7">B3-10</strain>
    </source>
</reference>
<evidence type="ECO:0000256" key="2">
    <source>
        <dbReference type="ARBA" id="ARBA00011245"/>
    </source>
</evidence>
<dbReference type="GO" id="GO:0005829">
    <property type="term" value="C:cytosol"/>
    <property type="evidence" value="ECO:0007669"/>
    <property type="project" value="TreeGrafter"/>
</dbReference>
<comment type="cofactor">
    <cofactor evidence="1">
        <name>Ca(2+)</name>
        <dbReference type="ChEBI" id="CHEBI:29108"/>
    </cofactor>
</comment>
<organism evidence="6 7">
    <name type="scientific">Rhizosphaericola mali</name>
    <dbReference type="NCBI Taxonomy" id="2545455"/>
    <lineage>
        <taxon>Bacteria</taxon>
        <taxon>Pseudomonadati</taxon>
        <taxon>Bacteroidota</taxon>
        <taxon>Chitinophagia</taxon>
        <taxon>Chitinophagales</taxon>
        <taxon>Chitinophagaceae</taxon>
        <taxon>Rhizosphaericola</taxon>
    </lineage>
</organism>
<dbReference type="GO" id="GO:0006516">
    <property type="term" value="P:glycoprotein catabolic process"/>
    <property type="evidence" value="ECO:0007669"/>
    <property type="project" value="TreeGrafter"/>
</dbReference>
<dbReference type="EMBL" id="CP044016">
    <property type="protein sequence ID" value="QES87144.1"/>
    <property type="molecule type" value="Genomic_DNA"/>
</dbReference>
<evidence type="ECO:0000256" key="1">
    <source>
        <dbReference type="ARBA" id="ARBA00001913"/>
    </source>
</evidence>
<dbReference type="OrthoDB" id="9758101at2"/>
<dbReference type="SUPFAM" id="SSF48208">
    <property type="entry name" value="Six-hairpin glycosidases"/>
    <property type="match status" value="1"/>
</dbReference>
<keyword evidence="6" id="KW-0378">Hydrolase</keyword>
<dbReference type="GO" id="GO:0005975">
    <property type="term" value="P:carbohydrate metabolic process"/>
    <property type="evidence" value="ECO:0007669"/>
    <property type="project" value="InterPro"/>
</dbReference>
<dbReference type="KEGG" id="arac:E0W69_000135"/>
<dbReference type="RefSeq" id="WP_131328022.1">
    <property type="nucleotide sequence ID" value="NZ_CP044016.1"/>
</dbReference>